<dbReference type="Proteomes" id="UP000214975">
    <property type="component" value="Chromosome"/>
</dbReference>
<dbReference type="AlphaFoldDB" id="A0A223HYU5"/>
<gene>
    <name evidence="1" type="ORF">Thert_01630</name>
</gene>
<dbReference type="InterPro" id="IPR013785">
    <property type="entry name" value="Aldolase_TIM"/>
</dbReference>
<dbReference type="GO" id="GO:0016787">
    <property type="term" value="F:hydrolase activity"/>
    <property type="evidence" value="ECO:0007669"/>
    <property type="project" value="UniProtKB-KW"/>
</dbReference>
<name>A0A223HYU5_THETR</name>
<proteinExistence type="predicted"/>
<protein>
    <submittedName>
        <fullName evidence="1">Putative hydrolase</fullName>
    </submittedName>
</protein>
<dbReference type="SUPFAM" id="SSF51412">
    <property type="entry name" value="Inosine monophosphate dehydrogenase (IMPDH)"/>
    <property type="match status" value="1"/>
</dbReference>
<organism evidence="1 2">
    <name type="scientific">Thermoanaerobacterium thermosaccharolyticum</name>
    <name type="common">Clostridium thermosaccharolyticum</name>
    <dbReference type="NCBI Taxonomy" id="1517"/>
    <lineage>
        <taxon>Bacteria</taxon>
        <taxon>Bacillati</taxon>
        <taxon>Bacillota</taxon>
        <taxon>Clostridia</taxon>
        <taxon>Thermoanaerobacterales</taxon>
        <taxon>Thermoanaerobacteraceae</taxon>
        <taxon>Thermoanaerobacterium</taxon>
    </lineage>
</organism>
<dbReference type="Gene3D" id="3.20.20.70">
    <property type="entry name" value="Aldolase class I"/>
    <property type="match status" value="1"/>
</dbReference>
<keyword evidence="1" id="KW-0378">Hydrolase</keyword>
<sequence length="223" mass="23972">MDNLSIPEIVSPLRQKMIRVPEVIQNVSGIKIHGKVIKSLLFTTDIAIIRNTNANAILAVYPFTPQPVITHAIIMASDIPVFSGVGGGLTQGKRVVNLALDAEFQGAMGVVVNAPTANEIIKKIRMTIDIPIIVTIVSEAEDIKGRVDAGATILNVSGAKKTPQIVKKVRDICPNIPIIATGGPTDDTIMETIEAGANAISYTPPTNAEIFSHVMDKYREERQ</sequence>
<reference evidence="1 2" key="1">
    <citation type="submission" date="2016-08" db="EMBL/GenBank/DDBJ databases">
        <title>A novel genetic cassette of butanologenic Thermoanaerobacterium thermosaccharolyticum that directly convert cellulose to butanol.</title>
        <authorList>
            <person name="Li T."/>
            <person name="He J."/>
        </authorList>
    </citation>
    <scope>NUCLEOTIDE SEQUENCE [LARGE SCALE GENOMIC DNA]</scope>
    <source>
        <strain evidence="1 2">TG57</strain>
    </source>
</reference>
<accession>A0A223HYU5</accession>
<dbReference type="EMBL" id="CP016893">
    <property type="protein sequence ID" value="AST57643.1"/>
    <property type="molecule type" value="Genomic_DNA"/>
</dbReference>
<evidence type="ECO:0000313" key="2">
    <source>
        <dbReference type="Proteomes" id="UP000214975"/>
    </source>
</evidence>
<evidence type="ECO:0000313" key="1">
    <source>
        <dbReference type="EMBL" id="AST57643.1"/>
    </source>
</evidence>